<dbReference type="RefSeq" id="WP_131574091.1">
    <property type="nucleotide sequence ID" value="NZ_CBCSAJ010000010.1"/>
</dbReference>
<dbReference type="EMBL" id="JBHTOQ010000022">
    <property type="protein sequence ID" value="MFD1481786.1"/>
    <property type="molecule type" value="Genomic_DNA"/>
</dbReference>
<proteinExistence type="predicted"/>
<evidence type="ECO:0000313" key="2">
    <source>
        <dbReference type="Proteomes" id="UP001597302"/>
    </source>
</evidence>
<protein>
    <recommendedName>
        <fullName evidence="3">DUF2059 domain-containing protein</fullName>
    </recommendedName>
</protein>
<reference evidence="2" key="1">
    <citation type="journal article" date="2019" name="Int. J. Syst. Evol. Microbiol.">
        <title>The Global Catalogue of Microorganisms (GCM) 10K type strain sequencing project: providing services to taxonomists for standard genome sequencing and annotation.</title>
        <authorList>
            <consortium name="The Broad Institute Genomics Platform"/>
            <consortium name="The Broad Institute Genome Sequencing Center for Infectious Disease"/>
            <person name="Wu L."/>
            <person name="Ma J."/>
        </authorList>
    </citation>
    <scope>NUCLEOTIDE SEQUENCE [LARGE SCALE GENOMIC DNA]</scope>
    <source>
        <strain evidence="2">CCM 8875</strain>
    </source>
</reference>
<evidence type="ECO:0008006" key="3">
    <source>
        <dbReference type="Google" id="ProtNLM"/>
    </source>
</evidence>
<organism evidence="1 2">
    <name type="scientific">Paracoccus nototheniae</name>
    <dbReference type="NCBI Taxonomy" id="2489002"/>
    <lineage>
        <taxon>Bacteria</taxon>
        <taxon>Pseudomonadati</taxon>
        <taxon>Pseudomonadota</taxon>
        <taxon>Alphaproteobacteria</taxon>
        <taxon>Rhodobacterales</taxon>
        <taxon>Paracoccaceae</taxon>
        <taxon>Paracoccus</taxon>
    </lineage>
</organism>
<name>A0ABW4DY24_9RHOB</name>
<comment type="caution">
    <text evidence="1">The sequence shown here is derived from an EMBL/GenBank/DDBJ whole genome shotgun (WGS) entry which is preliminary data.</text>
</comment>
<keyword evidence="2" id="KW-1185">Reference proteome</keyword>
<evidence type="ECO:0000313" key="1">
    <source>
        <dbReference type="EMBL" id="MFD1481786.1"/>
    </source>
</evidence>
<accession>A0ABW4DY24</accession>
<sequence>MLIILGVLAALTQGGAFMPAPPSAAAHRVVATVLGPEVVLRTQMPALAPAQADMLDRAWQVLQLEALMPVLRDEAATEAAGMQAEGLIAGSGPDWAGVVARIHDPDRLERLFREGAAEALARTDPAVIDRALRFHAAGLGRQVVGLEISARRAMLEEGIEEAARQDYARARDDGQPRAAQIDRMIDRADLIAPNVAGALNATIAFSRGFAAGEGFDMPLTPQQMMAEAWAQRDQIEADATGWLQGFLMLSYGPLSDAELDGYTDWLASAEGRAMSQLLFAGFDRAFGQTSYDMGLAAALRLQGRQL</sequence>
<dbReference type="Proteomes" id="UP001597302">
    <property type="component" value="Unassembled WGS sequence"/>
</dbReference>
<gene>
    <name evidence="1" type="ORF">ACFQ5P_10815</name>
</gene>